<sequence>MGCCSSKEERELKYLEKNHIPLDEVSKKHKADSLKKRSSEIASRDSNPRNKKSGEFSILQDPSSNSPAVQADEVKEKTPPTSPPSRPQVNNYKPKKPKLDVKDFQFVNLKGEVRVKPPGSINGQAFSIDTCEDCDLYVVDACAQVMIDKAKNCRIFLGPTEGSVFIRDSVSCKFAIICRQLRTRDCHNMDISLFCRTMPIVESSSQLGFFCYDLNYEALTSHMQKAKLSTLHNFWSRIYDFTPKAGNWRLLDPDHTVQKLLAPVPEEAKAAFGEHGKEGPLFVTWGDRDAPSNDYMFVIFSKKKEEQAMQFIDEAKQKATILRCNKVAIGLDMATKMVNTTSWAKSAERDLSEGECVGVEISGPGCVSQLQGSAAALSGYVTEKEEVGAMFRYLGVETGTGHQ</sequence>
<evidence type="ECO:0000256" key="12">
    <source>
        <dbReference type="ARBA" id="ARBA00023139"/>
    </source>
</evidence>
<evidence type="ECO:0000256" key="2">
    <source>
        <dbReference type="ARBA" id="ARBA00000937"/>
    </source>
</evidence>
<dbReference type="Gene3D" id="3.30.70.141">
    <property type="entry name" value="Nucleoside diphosphate kinase-like domain"/>
    <property type="match status" value="1"/>
</dbReference>
<dbReference type="STRING" id="1157962.A0A250XFU6"/>
<dbReference type="PANTHER" id="PTHR15440:SF0">
    <property type="entry name" value="PROTEIN XRP2"/>
    <property type="match status" value="1"/>
</dbReference>
<dbReference type="InterPro" id="IPR017901">
    <property type="entry name" value="C-CAP_CF_C-like"/>
</dbReference>
<dbReference type="GO" id="GO:0004550">
    <property type="term" value="F:nucleoside diphosphate kinase activity"/>
    <property type="evidence" value="ECO:0007669"/>
    <property type="project" value="UniProtKB-EC"/>
</dbReference>
<evidence type="ECO:0000256" key="10">
    <source>
        <dbReference type="ARBA" id="ARBA00023134"/>
    </source>
</evidence>
<gene>
    <name evidence="17" type="ORF">CEUSTIGMA_g9361.t1</name>
</gene>
<evidence type="ECO:0000256" key="8">
    <source>
        <dbReference type="ARBA" id="ARBA00022707"/>
    </source>
</evidence>
<feature type="domain" description="C-CAP/cofactor C-like" evidence="16">
    <location>
        <begin position="94"/>
        <end position="243"/>
    </location>
</feature>
<evidence type="ECO:0000256" key="7">
    <source>
        <dbReference type="ARBA" id="ARBA00022475"/>
    </source>
</evidence>
<evidence type="ECO:0000256" key="5">
    <source>
        <dbReference type="ARBA" id="ARBA00015771"/>
    </source>
</evidence>
<comment type="catalytic activity">
    <reaction evidence="1">
        <text>a 2'-deoxyribonucleoside 5'-diphosphate + ATP = a 2'-deoxyribonucleoside 5'-triphosphate + ADP</text>
        <dbReference type="Rhea" id="RHEA:44640"/>
        <dbReference type="ChEBI" id="CHEBI:30616"/>
        <dbReference type="ChEBI" id="CHEBI:61560"/>
        <dbReference type="ChEBI" id="CHEBI:73316"/>
        <dbReference type="ChEBI" id="CHEBI:456216"/>
        <dbReference type="EC" id="2.7.4.6"/>
    </reaction>
</comment>
<dbReference type="InterPro" id="IPR006599">
    <property type="entry name" value="CARP_motif"/>
</dbReference>
<dbReference type="AlphaFoldDB" id="A0A250XFU6"/>
<keyword evidence="13" id="KW-0449">Lipoprotein</keyword>
<dbReference type="GO" id="GO:0005525">
    <property type="term" value="F:GTP binding"/>
    <property type="evidence" value="ECO:0007669"/>
    <property type="project" value="UniProtKB-KW"/>
</dbReference>
<keyword evidence="12" id="KW-0564">Palmitate</keyword>
<evidence type="ECO:0000256" key="3">
    <source>
        <dbReference type="ARBA" id="ARBA00004342"/>
    </source>
</evidence>
<accession>A0A250XFU6</accession>
<dbReference type="OrthoDB" id="194775at2759"/>
<protein>
    <recommendedName>
        <fullName evidence="5">Protein XRP2</fullName>
    </recommendedName>
</protein>
<reference evidence="17 18" key="1">
    <citation type="submission" date="2017-08" db="EMBL/GenBank/DDBJ databases">
        <title>Acidophilic green algal genome provides insights into adaptation to an acidic environment.</title>
        <authorList>
            <person name="Hirooka S."/>
            <person name="Hirose Y."/>
            <person name="Kanesaki Y."/>
            <person name="Higuchi S."/>
            <person name="Fujiwara T."/>
            <person name="Onuma R."/>
            <person name="Era A."/>
            <person name="Ohbayashi R."/>
            <person name="Uzuka A."/>
            <person name="Nozaki H."/>
            <person name="Yoshikawa H."/>
            <person name="Miyagishima S.Y."/>
        </authorList>
    </citation>
    <scope>NUCLEOTIDE SEQUENCE [LARGE SCALE GENOMIC DNA]</scope>
    <source>
        <strain evidence="17 18">NIES-2499</strain>
    </source>
</reference>
<evidence type="ECO:0000313" key="17">
    <source>
        <dbReference type="EMBL" id="GAX81933.1"/>
    </source>
</evidence>
<keyword evidence="7" id="KW-1003">Cell membrane</keyword>
<name>A0A250XFU6_9CHLO</name>
<evidence type="ECO:0000259" key="16">
    <source>
        <dbReference type="PROSITE" id="PS51329"/>
    </source>
</evidence>
<dbReference type="InterPro" id="IPR039093">
    <property type="entry name" value="XRP2"/>
</dbReference>
<feature type="binding site" evidence="14">
    <location>
        <begin position="162"/>
        <end position="163"/>
    </location>
    <ligand>
        <name>GTP</name>
        <dbReference type="ChEBI" id="CHEBI:37565"/>
    </ligand>
</feature>
<feature type="compositionally biased region" description="Basic and acidic residues" evidence="15">
    <location>
        <begin position="17"/>
        <end position="54"/>
    </location>
</feature>
<proteinExistence type="inferred from homology"/>
<dbReference type="Proteomes" id="UP000232323">
    <property type="component" value="Unassembled WGS sequence"/>
</dbReference>
<evidence type="ECO:0000256" key="4">
    <source>
        <dbReference type="ARBA" id="ARBA00008848"/>
    </source>
</evidence>
<evidence type="ECO:0000256" key="15">
    <source>
        <dbReference type="SAM" id="MobiDB-lite"/>
    </source>
</evidence>
<evidence type="ECO:0000256" key="1">
    <source>
        <dbReference type="ARBA" id="ARBA00000082"/>
    </source>
</evidence>
<dbReference type="PROSITE" id="PS51329">
    <property type="entry name" value="C_CAP_COFACTOR_C"/>
    <property type="match status" value="1"/>
</dbReference>
<keyword evidence="11" id="KW-0472">Membrane</keyword>
<dbReference type="GO" id="GO:0006892">
    <property type="term" value="P:post-Golgi vesicle-mediated transport"/>
    <property type="evidence" value="ECO:0007669"/>
    <property type="project" value="TreeGrafter"/>
</dbReference>
<evidence type="ECO:0000256" key="13">
    <source>
        <dbReference type="ARBA" id="ARBA00023288"/>
    </source>
</evidence>
<keyword evidence="6" id="KW-0343">GTPase activation</keyword>
<comment type="subcellular location">
    <subcellularLocation>
        <location evidence="3">Cell membrane</location>
        <topology evidence="3">Lipid-anchor</topology>
        <orientation evidence="3">Cytoplasmic side</orientation>
    </subcellularLocation>
</comment>
<dbReference type="EMBL" id="BEGY01000073">
    <property type="protein sequence ID" value="GAX81933.1"/>
    <property type="molecule type" value="Genomic_DNA"/>
</dbReference>
<comment type="caution">
    <text evidence="17">The sequence shown here is derived from an EMBL/GenBank/DDBJ whole genome shotgun (WGS) entry which is preliminary data.</text>
</comment>
<dbReference type="GO" id="GO:0005929">
    <property type="term" value="C:cilium"/>
    <property type="evidence" value="ECO:0007669"/>
    <property type="project" value="TreeGrafter"/>
</dbReference>
<dbReference type="Gene3D" id="2.160.20.70">
    <property type="match status" value="1"/>
</dbReference>
<evidence type="ECO:0000256" key="11">
    <source>
        <dbReference type="ARBA" id="ARBA00023136"/>
    </source>
</evidence>
<dbReference type="GO" id="GO:0005096">
    <property type="term" value="F:GTPase activator activity"/>
    <property type="evidence" value="ECO:0007669"/>
    <property type="project" value="UniProtKB-KW"/>
</dbReference>
<keyword evidence="10 14" id="KW-0342">GTP-binding</keyword>
<evidence type="ECO:0000256" key="9">
    <source>
        <dbReference type="ARBA" id="ARBA00022741"/>
    </source>
</evidence>
<dbReference type="GO" id="GO:1990075">
    <property type="term" value="C:periciliary membrane compartment"/>
    <property type="evidence" value="ECO:0007669"/>
    <property type="project" value="TreeGrafter"/>
</dbReference>
<keyword evidence="9 14" id="KW-0547">Nucleotide-binding</keyword>
<comment type="catalytic activity">
    <reaction evidence="2">
        <text>a ribonucleoside 5'-diphosphate + ATP = a ribonucleoside 5'-triphosphate + ADP</text>
        <dbReference type="Rhea" id="RHEA:18113"/>
        <dbReference type="ChEBI" id="CHEBI:30616"/>
        <dbReference type="ChEBI" id="CHEBI:57930"/>
        <dbReference type="ChEBI" id="CHEBI:61557"/>
        <dbReference type="ChEBI" id="CHEBI:456216"/>
        <dbReference type="EC" id="2.7.4.6"/>
    </reaction>
</comment>
<dbReference type="InterPro" id="IPR036850">
    <property type="entry name" value="NDK-like_dom_sf"/>
</dbReference>
<evidence type="ECO:0000256" key="6">
    <source>
        <dbReference type="ARBA" id="ARBA00022468"/>
    </source>
</evidence>
<organism evidence="17 18">
    <name type="scientific">Chlamydomonas eustigma</name>
    <dbReference type="NCBI Taxonomy" id="1157962"/>
    <lineage>
        <taxon>Eukaryota</taxon>
        <taxon>Viridiplantae</taxon>
        <taxon>Chlorophyta</taxon>
        <taxon>core chlorophytes</taxon>
        <taxon>Chlorophyceae</taxon>
        <taxon>CS clade</taxon>
        <taxon>Chlamydomonadales</taxon>
        <taxon>Chlamydomonadaceae</taxon>
        <taxon>Chlamydomonas</taxon>
    </lineage>
</organism>
<evidence type="ECO:0000313" key="18">
    <source>
        <dbReference type="Proteomes" id="UP000232323"/>
    </source>
</evidence>
<dbReference type="InterPro" id="IPR012945">
    <property type="entry name" value="Tubulin-bd_cofactor_C_dom"/>
</dbReference>
<dbReference type="SMART" id="SM00673">
    <property type="entry name" value="CARP"/>
    <property type="match status" value="2"/>
</dbReference>
<dbReference type="InterPro" id="IPR016098">
    <property type="entry name" value="CAP/MinC_C"/>
</dbReference>
<dbReference type="Pfam" id="PF07986">
    <property type="entry name" value="TBCC"/>
    <property type="match status" value="1"/>
</dbReference>
<feature type="region of interest" description="Disordered" evidence="15">
    <location>
        <begin position="17"/>
        <end position="96"/>
    </location>
</feature>
<evidence type="ECO:0000256" key="14">
    <source>
        <dbReference type="PIRSR" id="PIRSR037947-1"/>
    </source>
</evidence>
<dbReference type="PANTHER" id="PTHR15440">
    <property type="entry name" value="XRP2 PROTEIN"/>
    <property type="match status" value="1"/>
</dbReference>
<keyword evidence="18" id="KW-1185">Reference proteome</keyword>
<comment type="similarity">
    <text evidence="4">Belongs to the TBCC family.</text>
</comment>
<keyword evidence="8" id="KW-0519">Myristate</keyword>